<dbReference type="AlphaFoldDB" id="A0A4R5U6B8"/>
<evidence type="ECO:0000256" key="6">
    <source>
        <dbReference type="ARBA" id="ARBA00022801"/>
    </source>
</evidence>
<dbReference type="NCBIfam" id="TIGR03915">
    <property type="entry name" value="SAM_7_link_chp"/>
    <property type="match status" value="1"/>
</dbReference>
<keyword evidence="12" id="KW-1185">Reference proteome</keyword>
<evidence type="ECO:0000256" key="9">
    <source>
        <dbReference type="ARBA" id="ARBA00023204"/>
    </source>
</evidence>
<keyword evidence="4" id="KW-0479">Metal-binding</keyword>
<evidence type="ECO:0000256" key="5">
    <source>
        <dbReference type="ARBA" id="ARBA00022763"/>
    </source>
</evidence>
<keyword evidence="8" id="KW-0411">Iron-sulfur</keyword>
<organism evidence="11 12">
    <name type="scientific">Luteimonas terrae</name>
    <dbReference type="NCBI Taxonomy" id="1530191"/>
    <lineage>
        <taxon>Bacteria</taxon>
        <taxon>Pseudomonadati</taxon>
        <taxon>Pseudomonadota</taxon>
        <taxon>Gammaproteobacteria</taxon>
        <taxon>Lysobacterales</taxon>
        <taxon>Lysobacteraceae</taxon>
        <taxon>Luteimonas</taxon>
    </lineage>
</organism>
<dbReference type="PANTHER" id="PTHR33693:SF9">
    <property type="entry name" value="TYPE-4 URACIL-DNA GLYCOSYLASE"/>
    <property type="match status" value="1"/>
</dbReference>
<evidence type="ECO:0000313" key="11">
    <source>
        <dbReference type="EMBL" id="TDK29552.1"/>
    </source>
</evidence>
<evidence type="ECO:0000256" key="4">
    <source>
        <dbReference type="ARBA" id="ARBA00022723"/>
    </source>
</evidence>
<dbReference type="GO" id="GO:0097506">
    <property type="term" value="F:deaminated base DNA N-glycosylase activity"/>
    <property type="evidence" value="ECO:0007669"/>
    <property type="project" value="UniProtKB-ARBA"/>
</dbReference>
<dbReference type="Pfam" id="PF13566">
    <property type="entry name" value="DUF4130"/>
    <property type="match status" value="1"/>
</dbReference>
<dbReference type="SMART" id="SM00986">
    <property type="entry name" value="UDG"/>
    <property type="match status" value="1"/>
</dbReference>
<accession>A0A4R5U6B8</accession>
<dbReference type="OrthoDB" id="5290748at2"/>
<dbReference type="SUPFAM" id="SSF52141">
    <property type="entry name" value="Uracil-DNA glycosylase-like"/>
    <property type="match status" value="1"/>
</dbReference>
<dbReference type="Pfam" id="PF03167">
    <property type="entry name" value="UDG"/>
    <property type="match status" value="1"/>
</dbReference>
<name>A0A4R5U6B8_9GAMM</name>
<dbReference type="SMART" id="SM00987">
    <property type="entry name" value="UreE_C"/>
    <property type="match status" value="1"/>
</dbReference>
<keyword evidence="7" id="KW-0408">Iron</keyword>
<dbReference type="InterPro" id="IPR005273">
    <property type="entry name" value="Ura-DNA_glyco_family4"/>
</dbReference>
<keyword evidence="9" id="KW-0234">DNA repair</keyword>
<dbReference type="InterPro" id="IPR051536">
    <property type="entry name" value="UDG_Type-4/5"/>
</dbReference>
<gene>
    <name evidence="11" type="ORF">E2F49_14365</name>
</gene>
<evidence type="ECO:0000259" key="10">
    <source>
        <dbReference type="SMART" id="SM00986"/>
    </source>
</evidence>
<dbReference type="InterPro" id="IPR005122">
    <property type="entry name" value="Uracil-DNA_glycosylase-like"/>
</dbReference>
<keyword evidence="5" id="KW-0227">DNA damage</keyword>
<dbReference type="InterPro" id="IPR025404">
    <property type="entry name" value="DUF4130"/>
</dbReference>
<sequence length="476" mass="53178">MNRQLSTSRISAQVDPPWDTAAWRSAARAALCAGLAPEDLDWTGGAQGSLLGGSDLSTLPATRSAPRVPAEFLTLADAVLCHRAEDRHGLLYRMLWRIAQGERALLLRAADPDVHRARTMAQAVKRDSHKMKAFVRFREVPGDTDRYIAWFEPDQYIVDRVAPFFARRFAGMRWAIVTPYRSAIWDGEALAFAGGGTRADAPAEDAREDLWRTYYANIFNPARLNTTMMRTEMPQKYWKHLPETALLPDLVRDAGLRVREMAEREHQAPRRRIPAAPAPAPVVAGTLDALRESARDCRRCPLWQPATQTVFGEGPATARTMIVGEQPGDEEDLSGRPFVGPAGRLFSRALEELGIPRDTLYLTNAVKHFRFEPRGKRRLHKRPDVAHIEACNGWLRAEIAQVQPERIVCLGASAARAVFGPGVRLTEERGIWRTREDGVRAFATVHPSWVLRQGDQEAQAQAYAGFVDDLRLLLAA</sequence>
<evidence type="ECO:0000256" key="8">
    <source>
        <dbReference type="ARBA" id="ARBA00023014"/>
    </source>
</evidence>
<dbReference type="Gene3D" id="3.40.470.10">
    <property type="entry name" value="Uracil-DNA glycosylase-like domain"/>
    <property type="match status" value="1"/>
</dbReference>
<protein>
    <recommendedName>
        <fullName evidence="2">Type-4 uracil-DNA glycosylase</fullName>
    </recommendedName>
</protein>
<evidence type="ECO:0000256" key="1">
    <source>
        <dbReference type="ARBA" id="ARBA00006521"/>
    </source>
</evidence>
<proteinExistence type="inferred from homology"/>
<dbReference type="Proteomes" id="UP000295543">
    <property type="component" value="Unassembled WGS sequence"/>
</dbReference>
<dbReference type="EMBL" id="SMTG01000006">
    <property type="protein sequence ID" value="TDK29552.1"/>
    <property type="molecule type" value="Genomic_DNA"/>
</dbReference>
<evidence type="ECO:0000256" key="2">
    <source>
        <dbReference type="ARBA" id="ARBA00019403"/>
    </source>
</evidence>
<dbReference type="GO" id="GO:0051539">
    <property type="term" value="F:4 iron, 4 sulfur cluster binding"/>
    <property type="evidence" value="ECO:0007669"/>
    <property type="project" value="UniProtKB-KW"/>
</dbReference>
<comment type="caution">
    <text evidence="11">The sequence shown here is derived from an EMBL/GenBank/DDBJ whole genome shotgun (WGS) entry which is preliminary data.</text>
</comment>
<evidence type="ECO:0000256" key="3">
    <source>
        <dbReference type="ARBA" id="ARBA00022485"/>
    </source>
</evidence>
<dbReference type="CDD" id="cd10030">
    <property type="entry name" value="UDG-F4_TTUDGA_SPO1dp_like"/>
    <property type="match status" value="1"/>
</dbReference>
<dbReference type="GO" id="GO:0046872">
    <property type="term" value="F:metal ion binding"/>
    <property type="evidence" value="ECO:0007669"/>
    <property type="project" value="UniProtKB-KW"/>
</dbReference>
<dbReference type="NCBIfam" id="TIGR03914">
    <property type="entry name" value="UDG_fam_dom"/>
    <property type="match status" value="1"/>
</dbReference>
<evidence type="ECO:0000313" key="12">
    <source>
        <dbReference type="Proteomes" id="UP000295543"/>
    </source>
</evidence>
<evidence type="ECO:0000256" key="7">
    <source>
        <dbReference type="ARBA" id="ARBA00023004"/>
    </source>
</evidence>
<feature type="domain" description="Uracil-DNA glycosylase-like" evidence="10">
    <location>
        <begin position="311"/>
        <end position="471"/>
    </location>
</feature>
<dbReference type="InterPro" id="IPR036895">
    <property type="entry name" value="Uracil-DNA_glycosylase-like_sf"/>
</dbReference>
<reference evidence="11 12" key="1">
    <citation type="submission" date="2019-03" db="EMBL/GenBank/DDBJ databases">
        <title>Luteimonas zhaokaii sp.nov., isolated from the rectal contents of Plateau pika in Yushu, Qinghai Province, China.</title>
        <authorList>
            <person name="Zhang G."/>
        </authorList>
    </citation>
    <scope>NUCLEOTIDE SEQUENCE [LARGE SCALE GENOMIC DNA]</scope>
    <source>
        <strain evidence="11 12">THG-MD21</strain>
    </source>
</reference>
<keyword evidence="3" id="KW-0004">4Fe-4S</keyword>
<dbReference type="InterPro" id="IPR023875">
    <property type="entry name" value="DNA_repair_put"/>
</dbReference>
<comment type="similarity">
    <text evidence="1">Belongs to the uracil-DNA glycosylase (UDG) superfamily. Type 4 (UDGa) family.</text>
</comment>
<dbReference type="RefSeq" id="WP_133394519.1">
    <property type="nucleotide sequence ID" value="NZ_SMTG01000006.1"/>
</dbReference>
<dbReference type="GO" id="GO:0006281">
    <property type="term" value="P:DNA repair"/>
    <property type="evidence" value="ECO:0007669"/>
    <property type="project" value="UniProtKB-KW"/>
</dbReference>
<dbReference type="PANTHER" id="PTHR33693">
    <property type="entry name" value="TYPE-5 URACIL-DNA GLYCOSYLASE"/>
    <property type="match status" value="1"/>
</dbReference>
<keyword evidence="6" id="KW-0378">Hydrolase</keyword>